<dbReference type="PANTHER" id="PTHR47698">
    <property type="entry name" value="FATTY-ACID-BINDING PROTEIN 3, CHLOROPLASTIC"/>
    <property type="match status" value="1"/>
</dbReference>
<feature type="signal peptide" evidence="1">
    <location>
        <begin position="1"/>
        <end position="20"/>
    </location>
</feature>
<evidence type="ECO:0000313" key="4">
    <source>
        <dbReference type="Proteomes" id="UP000504844"/>
    </source>
</evidence>
<dbReference type="Proteomes" id="UP000504844">
    <property type="component" value="Chromosome"/>
</dbReference>
<gene>
    <name evidence="3" type="ORF">HQN60_14125</name>
</gene>
<feature type="domain" description="Chalcone isomerase" evidence="2">
    <location>
        <begin position="20"/>
        <end position="186"/>
    </location>
</feature>
<sequence length="188" mass="19812">MKKQITAMALAGLLANSAFALEVAGVNLPEKVSVAETPLVLNGAGIRKKMVFEVYVAALYTTAKSNDANAIINATTPRRIQLDMLRNVESASLYQALLEGLQDNLNAAQLKALAPKVAELEKIFTDIKVANKGDVIVLDFLPGKGVKVQVRGQVAGLITGDAIASAMLSIWLGKSPVSDSLKAALLKA</sequence>
<dbReference type="GO" id="GO:0016872">
    <property type="term" value="F:intramolecular lyase activity"/>
    <property type="evidence" value="ECO:0007669"/>
    <property type="project" value="InterPro"/>
</dbReference>
<dbReference type="SUPFAM" id="SSF54626">
    <property type="entry name" value="Chalcone isomerase"/>
    <property type="match status" value="1"/>
</dbReference>
<dbReference type="Gene3D" id="3.50.70.10">
    <property type="match status" value="1"/>
</dbReference>
<evidence type="ECO:0000259" key="2">
    <source>
        <dbReference type="Pfam" id="PF16036"/>
    </source>
</evidence>
<evidence type="ECO:0000256" key="1">
    <source>
        <dbReference type="SAM" id="SignalP"/>
    </source>
</evidence>
<keyword evidence="1" id="KW-0732">Signal</keyword>
<proteinExistence type="predicted"/>
<keyword evidence="4" id="KW-1185">Reference proteome</keyword>
<organism evidence="3 4">
    <name type="scientific">Deefgea piscis</name>
    <dbReference type="NCBI Taxonomy" id="2739061"/>
    <lineage>
        <taxon>Bacteria</taxon>
        <taxon>Pseudomonadati</taxon>
        <taxon>Pseudomonadota</taxon>
        <taxon>Betaproteobacteria</taxon>
        <taxon>Neisseriales</taxon>
        <taxon>Chitinibacteraceae</taxon>
        <taxon>Deefgea</taxon>
    </lineage>
</organism>
<feature type="chain" id="PRO_5026980558" evidence="1">
    <location>
        <begin position="21"/>
        <end position="188"/>
    </location>
</feature>
<name>A0A6M8SUG5_9NEIS</name>
<dbReference type="Pfam" id="PF16036">
    <property type="entry name" value="Chalcone_3"/>
    <property type="match status" value="1"/>
</dbReference>
<dbReference type="InterPro" id="IPR036298">
    <property type="entry name" value="Chalcone_isomerase_sf"/>
</dbReference>
<dbReference type="InterPro" id="IPR016087">
    <property type="entry name" value="Chalcone_isomerase"/>
</dbReference>
<dbReference type="PANTHER" id="PTHR47698:SF2">
    <property type="entry name" value="FATTY-ACID-BINDING PROTEIN 3, CHLOROPLASTIC"/>
    <property type="match status" value="1"/>
</dbReference>
<accession>A0A6M8SUG5</accession>
<protein>
    <submittedName>
        <fullName evidence="3">Chalcone isomerase family protein</fullName>
    </submittedName>
</protein>
<dbReference type="InterPro" id="IPR016088">
    <property type="entry name" value="Chalcone_isomerase_3-sand"/>
</dbReference>
<reference evidence="3 4" key="1">
    <citation type="submission" date="2020-05" db="EMBL/GenBank/DDBJ databases">
        <title>Complete genome sequence of Deefgea sp. D17.</title>
        <authorList>
            <person name="Bae J.-W."/>
            <person name="Han J.E."/>
        </authorList>
    </citation>
    <scope>NUCLEOTIDE SEQUENCE [LARGE SCALE GENOMIC DNA]</scope>
    <source>
        <strain evidence="3 4">D17</strain>
    </source>
</reference>
<dbReference type="AlphaFoldDB" id="A0A6M8SUG5"/>
<dbReference type="KEGG" id="dee:HQN60_14125"/>
<evidence type="ECO:0000313" key="3">
    <source>
        <dbReference type="EMBL" id="QKJ67764.1"/>
    </source>
</evidence>
<keyword evidence="3" id="KW-0413">Isomerase</keyword>
<dbReference type="EMBL" id="CP054143">
    <property type="protein sequence ID" value="QKJ67764.1"/>
    <property type="molecule type" value="Genomic_DNA"/>
</dbReference>
<dbReference type="RefSeq" id="WP_173534265.1">
    <property type="nucleotide sequence ID" value="NZ_CP054143.1"/>
</dbReference>